<keyword evidence="2" id="KW-1185">Reference proteome</keyword>
<protein>
    <submittedName>
        <fullName evidence="1">Uncharacterized protein</fullName>
    </submittedName>
</protein>
<accession>A0ABQ4BSI5</accession>
<reference evidence="1 2" key="1">
    <citation type="submission" date="2021-01" db="EMBL/GenBank/DDBJ databases">
        <title>Whole genome shotgun sequence of Actinoplanes palleronii NBRC 14916.</title>
        <authorList>
            <person name="Komaki H."/>
            <person name="Tamura T."/>
        </authorList>
    </citation>
    <scope>NUCLEOTIDE SEQUENCE [LARGE SCALE GENOMIC DNA]</scope>
    <source>
        <strain evidence="1 2">NBRC 14916</strain>
    </source>
</reference>
<sequence>MNGGIYLLAEEIARKLGLEYGQPGRIPETADRWSFRDGTRYELLDPTGTLLAGFMHAADPQWRAAAHARGKVLVLYGGQLGVRRPPGATEVGYDVRARDAELHTSLAAGTVLTASINYIHE</sequence>
<organism evidence="1 2">
    <name type="scientific">Actinoplanes palleronii</name>
    <dbReference type="NCBI Taxonomy" id="113570"/>
    <lineage>
        <taxon>Bacteria</taxon>
        <taxon>Bacillati</taxon>
        <taxon>Actinomycetota</taxon>
        <taxon>Actinomycetes</taxon>
        <taxon>Micromonosporales</taxon>
        <taxon>Micromonosporaceae</taxon>
        <taxon>Actinoplanes</taxon>
    </lineage>
</organism>
<dbReference type="RefSeq" id="WP_203831221.1">
    <property type="nucleotide sequence ID" value="NZ_BAAATY010000074.1"/>
</dbReference>
<evidence type="ECO:0000313" key="1">
    <source>
        <dbReference type="EMBL" id="GIE73659.1"/>
    </source>
</evidence>
<dbReference type="EMBL" id="BOMS01000185">
    <property type="protein sequence ID" value="GIE73659.1"/>
    <property type="molecule type" value="Genomic_DNA"/>
</dbReference>
<evidence type="ECO:0000313" key="2">
    <source>
        <dbReference type="Proteomes" id="UP000624709"/>
    </source>
</evidence>
<proteinExistence type="predicted"/>
<gene>
    <name evidence="1" type="ORF">Apa02nite_097670</name>
</gene>
<dbReference type="Proteomes" id="UP000624709">
    <property type="component" value="Unassembled WGS sequence"/>
</dbReference>
<name>A0ABQ4BSI5_9ACTN</name>
<comment type="caution">
    <text evidence="1">The sequence shown here is derived from an EMBL/GenBank/DDBJ whole genome shotgun (WGS) entry which is preliminary data.</text>
</comment>